<dbReference type="SUPFAM" id="SSF140663">
    <property type="entry name" value="TTHA0068-like"/>
    <property type="match status" value="1"/>
</dbReference>
<dbReference type="AlphaFoldDB" id="A0A559JW72"/>
<dbReference type="Gene3D" id="1.10.3450.10">
    <property type="entry name" value="TTHA0068-like"/>
    <property type="match status" value="1"/>
</dbReference>
<evidence type="ECO:0000313" key="1">
    <source>
        <dbReference type="EMBL" id="TVY04142.1"/>
    </source>
</evidence>
<evidence type="ECO:0000313" key="2">
    <source>
        <dbReference type="Proteomes" id="UP000316330"/>
    </source>
</evidence>
<reference evidence="1 2" key="1">
    <citation type="submission" date="2019-07" db="EMBL/GenBank/DDBJ databases">
        <authorList>
            <person name="Kim J."/>
        </authorList>
    </citation>
    <scope>NUCLEOTIDE SEQUENCE [LARGE SCALE GENOMIC DNA]</scope>
    <source>
        <strain evidence="1 2">G13</strain>
    </source>
</reference>
<dbReference type="RefSeq" id="WP_144697260.1">
    <property type="nucleotide sequence ID" value="NZ_VNJJ01000001.1"/>
</dbReference>
<dbReference type="Proteomes" id="UP000316330">
    <property type="component" value="Unassembled WGS sequence"/>
</dbReference>
<sequence>MRGSGGPASGLNDVAKDERFVAFVTYFNRDRDYFECHEVMEELWLENGRSSLLQGLLQAAVGLHHWDNGNRSGAVKLMKASLDKLGGYPDEMLGLDLRSLRDELEISLEALAAAPDHALFRAFRLNVLDEHVRIAVEGSLI</sequence>
<organism evidence="1 2">
    <name type="scientific">Cohnella terricola</name>
    <dbReference type="NCBI Taxonomy" id="1289167"/>
    <lineage>
        <taxon>Bacteria</taxon>
        <taxon>Bacillati</taxon>
        <taxon>Bacillota</taxon>
        <taxon>Bacilli</taxon>
        <taxon>Bacillales</taxon>
        <taxon>Paenibacillaceae</taxon>
        <taxon>Cohnella</taxon>
    </lineage>
</organism>
<keyword evidence="2" id="KW-1185">Reference proteome</keyword>
<name>A0A559JW72_9BACL</name>
<dbReference type="PANTHER" id="PTHR34796:SF1">
    <property type="entry name" value="EXPRESSED PROTEIN"/>
    <property type="match status" value="1"/>
</dbReference>
<proteinExistence type="predicted"/>
<dbReference type="OrthoDB" id="165483at2"/>
<comment type="caution">
    <text evidence="1">The sequence shown here is derived from an EMBL/GenBank/DDBJ whole genome shotgun (WGS) entry which is preliminary data.</text>
</comment>
<gene>
    <name evidence="1" type="ORF">FPZ45_00625</name>
</gene>
<dbReference type="PANTHER" id="PTHR34796">
    <property type="entry name" value="EXPRESSED PROTEIN"/>
    <property type="match status" value="1"/>
</dbReference>
<accession>A0A559JW72</accession>
<dbReference type="InterPro" id="IPR023203">
    <property type="entry name" value="TTHA0068_sf"/>
</dbReference>
<protein>
    <submittedName>
        <fullName evidence="1">DUF309 domain-containing protein</fullName>
    </submittedName>
</protein>
<dbReference type="EMBL" id="VNJJ01000001">
    <property type="protein sequence ID" value="TVY04142.1"/>
    <property type="molecule type" value="Genomic_DNA"/>
</dbReference>
<dbReference type="InterPro" id="IPR005500">
    <property type="entry name" value="DUF309"/>
</dbReference>
<dbReference type="Pfam" id="PF03745">
    <property type="entry name" value="DUF309"/>
    <property type="match status" value="1"/>
</dbReference>